<feature type="region of interest" description="Disordered" evidence="1">
    <location>
        <begin position="122"/>
        <end position="163"/>
    </location>
</feature>
<dbReference type="Gramene" id="AET1Gv20181800.8">
    <property type="protein sequence ID" value="AET1Gv20181800.8"/>
    <property type="gene ID" value="AET1Gv20181800"/>
</dbReference>
<reference evidence="3" key="1">
    <citation type="journal article" date="2014" name="Science">
        <title>Ancient hybridizations among the ancestral genomes of bread wheat.</title>
        <authorList>
            <consortium name="International Wheat Genome Sequencing Consortium,"/>
            <person name="Marcussen T."/>
            <person name="Sandve S.R."/>
            <person name="Heier L."/>
            <person name="Spannagl M."/>
            <person name="Pfeifer M."/>
            <person name="Jakobsen K.S."/>
            <person name="Wulff B.B."/>
            <person name="Steuernagel B."/>
            <person name="Mayer K.F."/>
            <person name="Olsen O.A."/>
        </authorList>
    </citation>
    <scope>NUCLEOTIDE SEQUENCE [LARGE SCALE GENOMIC DNA]</scope>
    <source>
        <strain evidence="3">cv. AL8/78</strain>
    </source>
</reference>
<reference evidence="3" key="2">
    <citation type="journal article" date="2017" name="Nat. Plants">
        <title>The Aegilops tauschii genome reveals multiple impacts of transposons.</title>
        <authorList>
            <person name="Zhao G."/>
            <person name="Zou C."/>
            <person name="Li K."/>
            <person name="Wang K."/>
            <person name="Li T."/>
            <person name="Gao L."/>
            <person name="Zhang X."/>
            <person name="Wang H."/>
            <person name="Yang Z."/>
            <person name="Liu X."/>
            <person name="Jiang W."/>
            <person name="Mao L."/>
            <person name="Kong X."/>
            <person name="Jiao Y."/>
            <person name="Jia J."/>
        </authorList>
    </citation>
    <scope>NUCLEOTIDE SEQUENCE [LARGE SCALE GENOMIC DNA]</scope>
    <source>
        <strain evidence="3">cv. AL8/78</strain>
    </source>
</reference>
<keyword evidence="3" id="KW-1185">Reference proteome</keyword>
<reference evidence="2" key="4">
    <citation type="submission" date="2019-03" db="UniProtKB">
        <authorList>
            <consortium name="EnsemblPlants"/>
        </authorList>
    </citation>
    <scope>IDENTIFICATION</scope>
</reference>
<evidence type="ECO:0000256" key="1">
    <source>
        <dbReference type="SAM" id="MobiDB-lite"/>
    </source>
</evidence>
<reference evidence="2" key="3">
    <citation type="journal article" date="2017" name="Nature">
        <title>Genome sequence of the progenitor of the wheat D genome Aegilops tauschii.</title>
        <authorList>
            <person name="Luo M.C."/>
            <person name="Gu Y.Q."/>
            <person name="Puiu D."/>
            <person name="Wang H."/>
            <person name="Twardziok S.O."/>
            <person name="Deal K.R."/>
            <person name="Huo N."/>
            <person name="Zhu T."/>
            <person name="Wang L."/>
            <person name="Wang Y."/>
            <person name="McGuire P.E."/>
            <person name="Liu S."/>
            <person name="Long H."/>
            <person name="Ramasamy R.K."/>
            <person name="Rodriguez J.C."/>
            <person name="Van S.L."/>
            <person name="Yuan L."/>
            <person name="Wang Z."/>
            <person name="Xia Z."/>
            <person name="Xiao L."/>
            <person name="Anderson O.D."/>
            <person name="Ouyang S."/>
            <person name="Liang Y."/>
            <person name="Zimin A.V."/>
            <person name="Pertea G."/>
            <person name="Qi P."/>
            <person name="Bennetzen J.L."/>
            <person name="Dai X."/>
            <person name="Dawson M.W."/>
            <person name="Muller H.G."/>
            <person name="Kugler K."/>
            <person name="Rivarola-Duarte L."/>
            <person name="Spannagl M."/>
            <person name="Mayer K.F.X."/>
            <person name="Lu F.H."/>
            <person name="Bevan M.W."/>
            <person name="Leroy P."/>
            <person name="Li P."/>
            <person name="You F.M."/>
            <person name="Sun Q."/>
            <person name="Liu Z."/>
            <person name="Lyons E."/>
            <person name="Wicker T."/>
            <person name="Salzberg S.L."/>
            <person name="Devos K.M."/>
            <person name="Dvorak J."/>
        </authorList>
    </citation>
    <scope>NUCLEOTIDE SEQUENCE [LARGE SCALE GENOMIC DNA]</scope>
    <source>
        <strain evidence="2">cv. AL8/78</strain>
    </source>
</reference>
<organism evidence="2 3">
    <name type="scientific">Aegilops tauschii subsp. strangulata</name>
    <name type="common">Goatgrass</name>
    <dbReference type="NCBI Taxonomy" id="200361"/>
    <lineage>
        <taxon>Eukaryota</taxon>
        <taxon>Viridiplantae</taxon>
        <taxon>Streptophyta</taxon>
        <taxon>Embryophyta</taxon>
        <taxon>Tracheophyta</taxon>
        <taxon>Spermatophyta</taxon>
        <taxon>Magnoliopsida</taxon>
        <taxon>Liliopsida</taxon>
        <taxon>Poales</taxon>
        <taxon>Poaceae</taxon>
        <taxon>BOP clade</taxon>
        <taxon>Pooideae</taxon>
        <taxon>Triticodae</taxon>
        <taxon>Triticeae</taxon>
        <taxon>Triticinae</taxon>
        <taxon>Aegilops</taxon>
    </lineage>
</organism>
<reference evidence="2" key="5">
    <citation type="journal article" date="2021" name="G3 (Bethesda)">
        <title>Aegilops tauschii genome assembly Aet v5.0 features greater sequence contiguity and improved annotation.</title>
        <authorList>
            <person name="Wang L."/>
            <person name="Zhu T."/>
            <person name="Rodriguez J.C."/>
            <person name="Deal K.R."/>
            <person name="Dubcovsky J."/>
            <person name="McGuire P.E."/>
            <person name="Lux T."/>
            <person name="Spannagl M."/>
            <person name="Mayer K.F.X."/>
            <person name="Baldrich P."/>
            <person name="Meyers B.C."/>
            <person name="Huo N."/>
            <person name="Gu Y.Q."/>
            <person name="Zhou H."/>
            <person name="Devos K.M."/>
            <person name="Bennetzen J.L."/>
            <person name="Unver T."/>
            <person name="Budak H."/>
            <person name="Gulick P.J."/>
            <person name="Galiba G."/>
            <person name="Kalapos B."/>
            <person name="Nelson D.R."/>
            <person name="Li P."/>
            <person name="You F.M."/>
            <person name="Luo M.C."/>
            <person name="Dvorak J."/>
        </authorList>
    </citation>
    <scope>NUCLEOTIDE SEQUENCE [LARGE SCALE GENOMIC DNA]</scope>
    <source>
        <strain evidence="2">cv. AL8/78</strain>
    </source>
</reference>
<dbReference type="Proteomes" id="UP000015105">
    <property type="component" value="Chromosome 1D"/>
</dbReference>
<evidence type="ECO:0000313" key="3">
    <source>
        <dbReference type="Proteomes" id="UP000015105"/>
    </source>
</evidence>
<name>A0A452XVA4_AEGTS</name>
<evidence type="ECO:0000313" key="2">
    <source>
        <dbReference type="EnsemblPlants" id="AET1Gv20181800.8"/>
    </source>
</evidence>
<accession>A0A452XVA4</accession>
<feature type="compositionally biased region" description="Polar residues" evidence="1">
    <location>
        <begin position="125"/>
        <end position="145"/>
    </location>
</feature>
<dbReference type="EnsemblPlants" id="AET1Gv20181800.8">
    <property type="protein sequence ID" value="AET1Gv20181800.8"/>
    <property type="gene ID" value="AET1Gv20181800"/>
</dbReference>
<dbReference type="AlphaFoldDB" id="A0A452XVA4"/>
<proteinExistence type="predicted"/>
<dbReference type="PANTHER" id="PTHR36807">
    <property type="entry name" value="PHOSPHOGLYCOLATE PHOSPHATASE"/>
    <property type="match status" value="1"/>
</dbReference>
<dbReference type="PANTHER" id="PTHR36807:SF2">
    <property type="entry name" value="PHOSPHOGLYCOLATE PHOSPHATASE"/>
    <property type="match status" value="1"/>
</dbReference>
<sequence length="351" mass="39265">MAECSLTTLGGQYRGGWTQSSGKLSPRNISIRMSKRNYIHKIPLPCLSKFNLAKEWKSCAFTSYNFHGRGYKLETQVGCYFFQSMMGSESVISPNLMLLSDEALLTISVVLAYLAGVAPSRPTVPRTQNPSANQHLTASISSDSGRNGKRLLDKSTASDPNDTWNEVRAKLSEALEANGQDASSDSRDEGLKNDRKNYPLSMLAIHGGPKLRLLLITFQLLEMEARNISGSFELLDGIRWSEVSVMLIDSLIEPAFMKWIEEEQALENGKIDEKLMTVISRKINEDNGILKRFNRLGKVELYLDLLFFVRFGSARSDSYFDTKFLAENGARILEDLLSSMFSVDKRTSKAA</sequence>
<protein>
    <submittedName>
        <fullName evidence="2">Uncharacterized protein</fullName>
    </submittedName>
</protein>